<comment type="caution">
    <text evidence="3">The sequence shown here is derived from an EMBL/GenBank/DDBJ whole genome shotgun (WGS) entry which is preliminary data.</text>
</comment>
<dbReference type="SUPFAM" id="SSF53639">
    <property type="entry name" value="AraD/HMP-PK domain-like"/>
    <property type="match status" value="1"/>
</dbReference>
<dbReference type="EMBL" id="VBAP01000003">
    <property type="protein sequence ID" value="TMI77350.1"/>
    <property type="molecule type" value="Genomic_DNA"/>
</dbReference>
<dbReference type="PANTHER" id="PTHR10672">
    <property type="entry name" value="ADDUCIN"/>
    <property type="match status" value="1"/>
</dbReference>
<accession>A0A537J1B6</accession>
<reference evidence="3 4" key="1">
    <citation type="journal article" date="2019" name="Nat. Microbiol.">
        <title>Mediterranean grassland soil C-N compound turnover is dependent on rainfall and depth, and is mediated by genomically divergent microorganisms.</title>
        <authorList>
            <person name="Diamond S."/>
            <person name="Andeer P.F."/>
            <person name="Li Z."/>
            <person name="Crits-Christoph A."/>
            <person name="Burstein D."/>
            <person name="Anantharaman K."/>
            <person name="Lane K.R."/>
            <person name="Thomas B.C."/>
            <person name="Pan C."/>
            <person name="Northen T.R."/>
            <person name="Banfield J.F."/>
        </authorList>
    </citation>
    <scope>NUCLEOTIDE SEQUENCE [LARGE SCALE GENOMIC DNA]</scope>
    <source>
        <strain evidence="3">NP_8</strain>
    </source>
</reference>
<dbReference type="InterPro" id="IPR051017">
    <property type="entry name" value="Aldolase-II_Adducin_sf"/>
</dbReference>
<dbReference type="Pfam" id="PF00596">
    <property type="entry name" value="Aldolase_II"/>
    <property type="match status" value="1"/>
</dbReference>
<dbReference type="GO" id="GO:0005856">
    <property type="term" value="C:cytoskeleton"/>
    <property type="evidence" value="ECO:0007669"/>
    <property type="project" value="TreeGrafter"/>
</dbReference>
<sequence>MSKTIVTARDQAIREQVAVASRVLGNEDLGDFVLGHVSLRDPDGRGVWMKATGWGFEEITPDHVQLLGWEGEILAGAGRRHLEYPIHTEIIRARRDVNSVVHAHAPHAVAFAALEEPLRPISHEGVLFVPPDIVRFTKTGDLILTRELGQALAQTLGARNAALMVHHGIVTAGESVEAAVVAAILLERACRKQLLAMAAGELRTWSSDEEALSKRSRVYSPELIYTYLIRKAQTSHRGGTV</sequence>
<dbReference type="Proteomes" id="UP000318834">
    <property type="component" value="Unassembled WGS sequence"/>
</dbReference>
<proteinExistence type="inferred from homology"/>
<evidence type="ECO:0000256" key="1">
    <source>
        <dbReference type="ARBA" id="ARBA00037961"/>
    </source>
</evidence>
<feature type="domain" description="Class II aldolase/adducin N-terminal" evidence="2">
    <location>
        <begin position="15"/>
        <end position="194"/>
    </location>
</feature>
<comment type="similarity">
    <text evidence="1">Belongs to the aldolase class II family.</text>
</comment>
<evidence type="ECO:0000313" key="4">
    <source>
        <dbReference type="Proteomes" id="UP000318834"/>
    </source>
</evidence>
<evidence type="ECO:0000259" key="2">
    <source>
        <dbReference type="SMART" id="SM01007"/>
    </source>
</evidence>
<protein>
    <submittedName>
        <fullName evidence="3">Class II aldolase/adducin family protein</fullName>
    </submittedName>
</protein>
<dbReference type="InterPro" id="IPR001303">
    <property type="entry name" value="Aldolase_II/adducin_N"/>
</dbReference>
<dbReference type="AlphaFoldDB" id="A0A537J1B6"/>
<dbReference type="InterPro" id="IPR036409">
    <property type="entry name" value="Aldolase_II/adducin_N_sf"/>
</dbReference>
<name>A0A537J1B6_9BACT</name>
<dbReference type="Gene3D" id="3.40.225.10">
    <property type="entry name" value="Class II aldolase/adducin N-terminal domain"/>
    <property type="match status" value="1"/>
</dbReference>
<dbReference type="GO" id="GO:0051015">
    <property type="term" value="F:actin filament binding"/>
    <property type="evidence" value="ECO:0007669"/>
    <property type="project" value="TreeGrafter"/>
</dbReference>
<organism evidence="3 4">
    <name type="scientific">Candidatus Segetimicrobium genomatis</name>
    <dbReference type="NCBI Taxonomy" id="2569760"/>
    <lineage>
        <taxon>Bacteria</taxon>
        <taxon>Bacillati</taxon>
        <taxon>Candidatus Sysuimicrobiota</taxon>
        <taxon>Candidatus Sysuimicrobiia</taxon>
        <taxon>Candidatus Sysuimicrobiales</taxon>
        <taxon>Candidatus Segetimicrobiaceae</taxon>
        <taxon>Candidatus Segetimicrobium</taxon>
    </lineage>
</organism>
<dbReference type="PANTHER" id="PTHR10672:SF3">
    <property type="entry name" value="PROTEIN HU-LI TAI SHAO"/>
    <property type="match status" value="1"/>
</dbReference>
<gene>
    <name evidence="3" type="ORF">E6H05_00235</name>
</gene>
<dbReference type="SMART" id="SM01007">
    <property type="entry name" value="Aldolase_II"/>
    <property type="match status" value="1"/>
</dbReference>
<evidence type="ECO:0000313" key="3">
    <source>
        <dbReference type="EMBL" id="TMI77350.1"/>
    </source>
</evidence>